<feature type="transmembrane region" description="Helical" evidence="1">
    <location>
        <begin position="12"/>
        <end position="34"/>
    </location>
</feature>
<dbReference type="EMBL" id="CP029187">
    <property type="protein sequence ID" value="AWI26228.1"/>
    <property type="molecule type" value="Genomic_DNA"/>
</dbReference>
<sequence>METKISTKHVLKILYILSWIIFPFLCVDAGTYLFSAGYTHFINHNNADYWGLSVLYRFDSGYFAAEILLITIPLVLKAIMFYLIIKILHDKKLDMDNPFNEALQRFTLMISILAAGIGLFTMAAVNYTEWLRASVMMPEPGKLHLEGADIWLFMSAILFIIAQIFKRGVEIQTENQYTI</sequence>
<reference evidence="2 3" key="1">
    <citation type="submission" date="2018-05" db="EMBL/GenBank/DDBJ databases">
        <title>Genome sequencing of Flavobacterium sp. HYN0049.</title>
        <authorList>
            <person name="Yi H."/>
            <person name="Baek C."/>
        </authorList>
    </citation>
    <scope>NUCLEOTIDE SEQUENCE [LARGE SCALE GENOMIC DNA]</scope>
    <source>
        <strain evidence="2 3">HYN0049</strain>
    </source>
</reference>
<evidence type="ECO:0000256" key="1">
    <source>
        <dbReference type="SAM" id="Phobius"/>
    </source>
</evidence>
<feature type="transmembrane region" description="Helical" evidence="1">
    <location>
        <begin position="148"/>
        <end position="165"/>
    </location>
</feature>
<dbReference type="KEGG" id="fpal:HYN49_10125"/>
<organism evidence="2 3">
    <name type="scientific">Flavobacterium pallidum</name>
    <dbReference type="NCBI Taxonomy" id="2172098"/>
    <lineage>
        <taxon>Bacteria</taxon>
        <taxon>Pseudomonadati</taxon>
        <taxon>Bacteroidota</taxon>
        <taxon>Flavobacteriia</taxon>
        <taxon>Flavobacteriales</taxon>
        <taxon>Flavobacteriaceae</taxon>
        <taxon>Flavobacterium</taxon>
    </lineage>
</organism>
<keyword evidence="1" id="KW-1133">Transmembrane helix</keyword>
<name>A0A2S1SIJ4_9FLAO</name>
<dbReference type="RefSeq" id="WP_108904006.1">
    <property type="nucleotide sequence ID" value="NZ_CP029187.1"/>
</dbReference>
<evidence type="ECO:0008006" key="4">
    <source>
        <dbReference type="Google" id="ProtNLM"/>
    </source>
</evidence>
<gene>
    <name evidence="2" type="ORF">HYN49_10125</name>
</gene>
<accession>A0A2S1SIJ4</accession>
<dbReference type="Proteomes" id="UP000244937">
    <property type="component" value="Chromosome"/>
</dbReference>
<keyword evidence="3" id="KW-1185">Reference proteome</keyword>
<evidence type="ECO:0000313" key="2">
    <source>
        <dbReference type="EMBL" id="AWI26228.1"/>
    </source>
</evidence>
<protein>
    <recommendedName>
        <fullName evidence="4">DUF2975 domain-containing protein</fullName>
    </recommendedName>
</protein>
<proteinExistence type="predicted"/>
<dbReference type="OrthoDB" id="672524at2"/>
<dbReference type="AlphaFoldDB" id="A0A2S1SIJ4"/>
<evidence type="ECO:0000313" key="3">
    <source>
        <dbReference type="Proteomes" id="UP000244937"/>
    </source>
</evidence>
<keyword evidence="1" id="KW-0472">Membrane</keyword>
<keyword evidence="1" id="KW-0812">Transmembrane</keyword>
<feature type="transmembrane region" description="Helical" evidence="1">
    <location>
        <begin position="62"/>
        <end position="85"/>
    </location>
</feature>
<feature type="transmembrane region" description="Helical" evidence="1">
    <location>
        <begin position="106"/>
        <end position="128"/>
    </location>
</feature>